<evidence type="ECO:0000256" key="1">
    <source>
        <dbReference type="ARBA" id="ARBA00004853"/>
    </source>
</evidence>
<dbReference type="PANTHER" id="PTHR21327">
    <property type="entry name" value="GTP CYCLOHYDROLASE II-RELATED"/>
    <property type="match status" value="1"/>
</dbReference>
<comment type="function">
    <text evidence="9">Catalyzes the conversion of GTP to 2,5-diamino-6-ribosylamino-4(3H)-pyrimidinone 5'-phosphate (DARP), formate and pyrophosphate.</text>
</comment>
<dbReference type="Pfam" id="PF00925">
    <property type="entry name" value="GTP_cyclohydro2"/>
    <property type="match status" value="1"/>
</dbReference>
<feature type="region of interest" description="Disordered" evidence="10">
    <location>
        <begin position="195"/>
        <end position="215"/>
    </location>
</feature>
<dbReference type="SUPFAM" id="SSF142695">
    <property type="entry name" value="RibA-like"/>
    <property type="match status" value="1"/>
</dbReference>
<gene>
    <name evidence="9 12" type="primary">ribA</name>
    <name evidence="12" type="ORF">C7K25_13345</name>
</gene>
<accession>A0ABT7CAW4</accession>
<dbReference type="EMBL" id="PXVD01000024">
    <property type="protein sequence ID" value="MDJ1372341.1"/>
    <property type="molecule type" value="Genomic_DNA"/>
</dbReference>
<proteinExistence type="inferred from homology"/>
<evidence type="ECO:0000313" key="13">
    <source>
        <dbReference type="Proteomes" id="UP001170379"/>
    </source>
</evidence>
<dbReference type="Gene3D" id="3.40.50.10990">
    <property type="entry name" value="GTP cyclohydrolase II"/>
    <property type="match status" value="1"/>
</dbReference>
<dbReference type="EC" id="3.5.4.25" evidence="9"/>
<dbReference type="InterPro" id="IPR032677">
    <property type="entry name" value="GTP_cyclohydro_II"/>
</dbReference>
<feature type="binding site" evidence="9">
    <location>
        <position position="67"/>
    </location>
    <ligand>
        <name>Zn(2+)</name>
        <dbReference type="ChEBI" id="CHEBI:29105"/>
        <note>catalytic</note>
    </ligand>
</feature>
<evidence type="ECO:0000256" key="8">
    <source>
        <dbReference type="ARBA" id="ARBA00049295"/>
    </source>
</evidence>
<evidence type="ECO:0000256" key="2">
    <source>
        <dbReference type="ARBA" id="ARBA00022619"/>
    </source>
</evidence>
<feature type="binding site" evidence="9">
    <location>
        <position position="116"/>
    </location>
    <ligand>
        <name>GTP</name>
        <dbReference type="ChEBI" id="CHEBI:37565"/>
    </ligand>
</feature>
<comment type="catalytic activity">
    <reaction evidence="8 9">
        <text>GTP + 4 H2O = 2,5-diamino-6-hydroxy-4-(5-phosphoribosylamino)-pyrimidine + formate + 2 phosphate + 3 H(+)</text>
        <dbReference type="Rhea" id="RHEA:23704"/>
        <dbReference type="ChEBI" id="CHEBI:15377"/>
        <dbReference type="ChEBI" id="CHEBI:15378"/>
        <dbReference type="ChEBI" id="CHEBI:15740"/>
        <dbReference type="ChEBI" id="CHEBI:37565"/>
        <dbReference type="ChEBI" id="CHEBI:43474"/>
        <dbReference type="ChEBI" id="CHEBI:58614"/>
        <dbReference type="EC" id="3.5.4.25"/>
    </reaction>
</comment>
<comment type="caution">
    <text evidence="12">The sequence shown here is derived from an EMBL/GenBank/DDBJ whole genome shotgun (WGS) entry which is preliminary data.</text>
</comment>
<dbReference type="RefSeq" id="WP_051267215.1">
    <property type="nucleotide sequence ID" value="NZ_CP028426.1"/>
</dbReference>
<feature type="binding site" evidence="9">
    <location>
        <position position="156"/>
    </location>
    <ligand>
        <name>GTP</name>
        <dbReference type="ChEBI" id="CHEBI:37565"/>
    </ligand>
</feature>
<evidence type="ECO:0000256" key="9">
    <source>
        <dbReference type="HAMAP-Rule" id="MF_00179"/>
    </source>
</evidence>
<comment type="pathway">
    <text evidence="1 9">Cofactor biosynthesis; riboflavin biosynthesis; 5-amino-6-(D-ribitylamino)uracil from GTP: step 1/4.</text>
</comment>
<dbReference type="CDD" id="cd00641">
    <property type="entry name" value="GTP_cyclohydro2"/>
    <property type="match status" value="1"/>
</dbReference>
<keyword evidence="5 9" id="KW-0378">Hydrolase</keyword>
<evidence type="ECO:0000256" key="5">
    <source>
        <dbReference type="ARBA" id="ARBA00022801"/>
    </source>
</evidence>
<evidence type="ECO:0000313" key="12">
    <source>
        <dbReference type="EMBL" id="MDJ1372341.1"/>
    </source>
</evidence>
<dbReference type="Proteomes" id="UP001170379">
    <property type="component" value="Unassembled WGS sequence"/>
</dbReference>
<keyword evidence="3 9" id="KW-0479">Metal-binding</keyword>
<keyword evidence="7 9" id="KW-0342">GTP-binding</keyword>
<keyword evidence="6 9" id="KW-0862">Zinc</keyword>
<evidence type="ECO:0000259" key="11">
    <source>
        <dbReference type="Pfam" id="PF00925"/>
    </source>
</evidence>
<protein>
    <recommendedName>
        <fullName evidence="9">GTP cyclohydrolase-2</fullName>
        <ecNumber evidence="9">3.5.4.25</ecNumber>
    </recommendedName>
    <alternativeName>
        <fullName evidence="9">GTP cyclohydrolase II</fullName>
    </alternativeName>
</protein>
<evidence type="ECO:0000256" key="3">
    <source>
        <dbReference type="ARBA" id="ARBA00022723"/>
    </source>
</evidence>
<organism evidence="12 13">
    <name type="scientific">Gulosibacter molinativorax</name>
    <dbReference type="NCBI Taxonomy" id="256821"/>
    <lineage>
        <taxon>Bacteria</taxon>
        <taxon>Bacillati</taxon>
        <taxon>Actinomycetota</taxon>
        <taxon>Actinomycetes</taxon>
        <taxon>Micrococcales</taxon>
        <taxon>Microbacteriaceae</taxon>
        <taxon>Gulosibacter</taxon>
    </lineage>
</organism>
<dbReference type="InterPro" id="IPR036144">
    <property type="entry name" value="RibA-like_sf"/>
</dbReference>
<feature type="domain" description="GTP cyclohydrolase II" evidence="11">
    <location>
        <begin position="11"/>
        <end position="172"/>
    </location>
</feature>
<dbReference type="NCBIfam" id="TIGR00505">
    <property type="entry name" value="ribA"/>
    <property type="match status" value="1"/>
</dbReference>
<reference evidence="12" key="1">
    <citation type="submission" date="2018-03" db="EMBL/GenBank/DDBJ databases">
        <authorList>
            <person name="Nunes O.C."/>
            <person name="Lopes A.R."/>
            <person name="Froufe H."/>
            <person name="Munoz-Merida A."/>
            <person name="Barroso C."/>
            <person name="Egas C."/>
        </authorList>
    </citation>
    <scope>NUCLEOTIDE SEQUENCE</scope>
    <source>
        <strain evidence="12">ON4</strain>
    </source>
</reference>
<feature type="binding site" evidence="9">
    <location>
        <begin position="51"/>
        <end position="55"/>
    </location>
    <ligand>
        <name>GTP</name>
        <dbReference type="ChEBI" id="CHEBI:37565"/>
    </ligand>
</feature>
<dbReference type="InterPro" id="IPR000926">
    <property type="entry name" value="RibA"/>
</dbReference>
<feature type="active site" description="Nucleophile" evidence="9">
    <location>
        <position position="130"/>
    </location>
</feature>
<feature type="binding site" evidence="9">
    <location>
        <position position="151"/>
    </location>
    <ligand>
        <name>GTP</name>
        <dbReference type="ChEBI" id="CHEBI:37565"/>
    </ligand>
</feature>
<feature type="binding site" evidence="9">
    <location>
        <position position="72"/>
    </location>
    <ligand>
        <name>GTP</name>
        <dbReference type="ChEBI" id="CHEBI:37565"/>
    </ligand>
</feature>
<reference evidence="12" key="2">
    <citation type="journal article" date="2022" name="Sci. Rep.">
        <title>In silico prediction of the enzymes involved in the degradation of the herbicide molinate by Gulosibacter molinativorax ON4T.</title>
        <authorList>
            <person name="Lopes A.R."/>
            <person name="Bunin E."/>
            <person name="Viana A.T."/>
            <person name="Froufe H."/>
            <person name="Munoz-Merida A."/>
            <person name="Pinho D."/>
            <person name="Figueiredo J."/>
            <person name="Barroso C."/>
            <person name="Vaz-Moreira I."/>
            <person name="Bellanger X."/>
            <person name="Egas C."/>
            <person name="Nunes O.C."/>
        </authorList>
    </citation>
    <scope>NUCLEOTIDE SEQUENCE</scope>
    <source>
        <strain evidence="12">ON4</strain>
    </source>
</reference>
<dbReference type="PANTHER" id="PTHR21327:SF18">
    <property type="entry name" value="3,4-DIHYDROXY-2-BUTANONE 4-PHOSPHATE SYNTHASE"/>
    <property type="match status" value="1"/>
</dbReference>
<dbReference type="HAMAP" id="MF_00179">
    <property type="entry name" value="RibA"/>
    <property type="match status" value="1"/>
</dbReference>
<feature type="binding site" evidence="9">
    <location>
        <position position="69"/>
    </location>
    <ligand>
        <name>Zn(2+)</name>
        <dbReference type="ChEBI" id="CHEBI:29105"/>
        <note>catalytic</note>
    </ligand>
</feature>
<comment type="similarity">
    <text evidence="9">Belongs to the GTP cyclohydrolase II family.</text>
</comment>
<evidence type="ECO:0000256" key="6">
    <source>
        <dbReference type="ARBA" id="ARBA00022833"/>
    </source>
</evidence>
<feature type="binding site" evidence="9">
    <location>
        <position position="56"/>
    </location>
    <ligand>
        <name>Zn(2+)</name>
        <dbReference type="ChEBI" id="CHEBI:29105"/>
        <note>catalytic</note>
    </ligand>
</feature>
<comment type="cofactor">
    <cofactor evidence="9">
        <name>Zn(2+)</name>
        <dbReference type="ChEBI" id="CHEBI:29105"/>
    </cofactor>
    <text evidence="9">Binds 1 zinc ion per subunit.</text>
</comment>
<evidence type="ECO:0000256" key="10">
    <source>
        <dbReference type="SAM" id="MobiDB-lite"/>
    </source>
</evidence>
<sequence>MSDESRARFEVETHLPTEHGEFRVRAYTDTVTGDLHLAIISGDPKPGALVRLHSECLTGEAFGSLKCECGPQLDAALAAIHEQGGVVLYLRGHEGRGIGLLNKLRAYRLQEDGLDTVDANLALGLPADAREYAAAASALIDMGLTSVRLLTNNPAKSNALTAHGVEVIERVPLEVGRNAVNDAYMRTKALRMGHLLSDSGSSDNGHPDPLVPPSA</sequence>
<evidence type="ECO:0000256" key="4">
    <source>
        <dbReference type="ARBA" id="ARBA00022741"/>
    </source>
</evidence>
<keyword evidence="4 9" id="KW-0547">Nucleotide-binding</keyword>
<evidence type="ECO:0000256" key="7">
    <source>
        <dbReference type="ARBA" id="ARBA00023134"/>
    </source>
</evidence>
<keyword evidence="13" id="KW-1185">Reference proteome</keyword>
<feature type="binding site" evidence="9">
    <location>
        <begin position="94"/>
        <end position="96"/>
    </location>
    <ligand>
        <name>GTP</name>
        <dbReference type="ChEBI" id="CHEBI:37565"/>
    </ligand>
</feature>
<dbReference type="NCBIfam" id="NF001591">
    <property type="entry name" value="PRK00393.1"/>
    <property type="match status" value="1"/>
</dbReference>
<keyword evidence="2 9" id="KW-0686">Riboflavin biosynthesis</keyword>
<name>A0ABT7CAW4_9MICO</name>
<feature type="active site" description="Proton acceptor" evidence="9">
    <location>
        <position position="128"/>
    </location>
</feature>